<gene>
    <name evidence="2" type="ORF">SPBR_06270</name>
</gene>
<feature type="compositionally biased region" description="Polar residues" evidence="1">
    <location>
        <begin position="65"/>
        <end position="80"/>
    </location>
</feature>
<protein>
    <submittedName>
        <fullName evidence="2">Uncharacterized protein</fullName>
    </submittedName>
</protein>
<name>A0A0C2FS20_9PEZI</name>
<comment type="caution">
    <text evidence="2">The sequence shown here is derived from an EMBL/GenBank/DDBJ whole genome shotgun (WGS) entry which is preliminary data.</text>
</comment>
<dbReference type="HOGENOM" id="CLU_2185648_0_0_1"/>
<dbReference type="GeneID" id="63679453"/>
<feature type="compositionally biased region" description="Basic and acidic residues" evidence="1">
    <location>
        <begin position="44"/>
        <end position="57"/>
    </location>
</feature>
<dbReference type="RefSeq" id="XP_040621828.1">
    <property type="nucleotide sequence ID" value="XM_040764532.1"/>
</dbReference>
<feature type="region of interest" description="Disordered" evidence="1">
    <location>
        <begin position="32"/>
        <end position="109"/>
    </location>
</feature>
<dbReference type="AlphaFoldDB" id="A0A0C2FS20"/>
<dbReference type="EMBL" id="AWTV01000004">
    <property type="protein sequence ID" value="KIH93818.1"/>
    <property type="molecule type" value="Genomic_DNA"/>
</dbReference>
<evidence type="ECO:0000313" key="2">
    <source>
        <dbReference type="EMBL" id="KIH93818.1"/>
    </source>
</evidence>
<dbReference type="OrthoDB" id="10561050at2759"/>
<dbReference type="Proteomes" id="UP000031575">
    <property type="component" value="Unassembled WGS sequence"/>
</dbReference>
<accession>A0A0C2FS20</accession>
<proteinExistence type="predicted"/>
<evidence type="ECO:0000256" key="1">
    <source>
        <dbReference type="SAM" id="MobiDB-lite"/>
    </source>
</evidence>
<feature type="compositionally biased region" description="Low complexity" evidence="1">
    <location>
        <begin position="81"/>
        <end position="92"/>
    </location>
</feature>
<dbReference type="VEuPathDB" id="FungiDB:SPBR_06270"/>
<organism evidence="2 3">
    <name type="scientific">Sporothrix brasiliensis 5110</name>
    <dbReference type="NCBI Taxonomy" id="1398154"/>
    <lineage>
        <taxon>Eukaryota</taxon>
        <taxon>Fungi</taxon>
        <taxon>Dikarya</taxon>
        <taxon>Ascomycota</taxon>
        <taxon>Pezizomycotina</taxon>
        <taxon>Sordariomycetes</taxon>
        <taxon>Sordariomycetidae</taxon>
        <taxon>Ophiostomatales</taxon>
        <taxon>Ophiostomataceae</taxon>
        <taxon>Sporothrix</taxon>
    </lineage>
</organism>
<keyword evidence="3" id="KW-1185">Reference proteome</keyword>
<evidence type="ECO:0000313" key="3">
    <source>
        <dbReference type="Proteomes" id="UP000031575"/>
    </source>
</evidence>
<sequence length="109" mass="11555">MADALNKISDAQVKMAGTSWTTILVSWALGVASKPPWPPTQSTEPHRQASNEGREDSSNLAELGTSVQSEDASQSQPAQVTSTGRSGGTQSTAPGRHHNTRSRKSPDQQ</sequence>
<reference evidence="2 3" key="1">
    <citation type="journal article" date="2014" name="BMC Genomics">
        <title>Comparative genomics of the major fungal agents of human and animal Sporotrichosis: Sporothrix schenckii and Sporothrix brasiliensis.</title>
        <authorList>
            <person name="Teixeira M.M."/>
            <person name="de Almeida L.G."/>
            <person name="Kubitschek-Barreira P."/>
            <person name="Alves F.L."/>
            <person name="Kioshima E.S."/>
            <person name="Abadio A.K."/>
            <person name="Fernandes L."/>
            <person name="Derengowski L.S."/>
            <person name="Ferreira K.S."/>
            <person name="Souza R.C."/>
            <person name="Ruiz J.C."/>
            <person name="de Andrade N.C."/>
            <person name="Paes H.C."/>
            <person name="Nicola A.M."/>
            <person name="Albuquerque P."/>
            <person name="Gerber A.L."/>
            <person name="Martins V.P."/>
            <person name="Peconick L.D."/>
            <person name="Neto A.V."/>
            <person name="Chaucanez C.B."/>
            <person name="Silva P.A."/>
            <person name="Cunha O.L."/>
            <person name="de Oliveira F.F."/>
            <person name="dos Santos T.C."/>
            <person name="Barros A.L."/>
            <person name="Soares M.A."/>
            <person name="de Oliveira L.M."/>
            <person name="Marini M.M."/>
            <person name="Villalobos-Duno H."/>
            <person name="Cunha M.M."/>
            <person name="de Hoog S."/>
            <person name="da Silveira J.F."/>
            <person name="Henrissat B."/>
            <person name="Nino-Vega G.A."/>
            <person name="Cisalpino P.S."/>
            <person name="Mora-Montes H.M."/>
            <person name="Almeida S.R."/>
            <person name="Stajich J.E."/>
            <person name="Lopes-Bezerra L.M."/>
            <person name="Vasconcelos A.T."/>
            <person name="Felipe M.S."/>
        </authorList>
    </citation>
    <scope>NUCLEOTIDE SEQUENCE [LARGE SCALE GENOMIC DNA]</scope>
    <source>
        <strain evidence="2 3">5110</strain>
    </source>
</reference>